<dbReference type="AlphaFoldDB" id="A0A6J2XNQ3"/>
<organism evidence="2 3">
    <name type="scientific">Sitophilus oryzae</name>
    <name type="common">Rice weevil</name>
    <name type="synonym">Curculio oryzae</name>
    <dbReference type="NCBI Taxonomy" id="7048"/>
    <lineage>
        <taxon>Eukaryota</taxon>
        <taxon>Metazoa</taxon>
        <taxon>Ecdysozoa</taxon>
        <taxon>Arthropoda</taxon>
        <taxon>Hexapoda</taxon>
        <taxon>Insecta</taxon>
        <taxon>Pterygota</taxon>
        <taxon>Neoptera</taxon>
        <taxon>Endopterygota</taxon>
        <taxon>Coleoptera</taxon>
        <taxon>Polyphaga</taxon>
        <taxon>Cucujiformia</taxon>
        <taxon>Curculionidae</taxon>
        <taxon>Dryophthorinae</taxon>
        <taxon>Sitophilus</taxon>
    </lineage>
</organism>
<evidence type="ECO:0000256" key="1">
    <source>
        <dbReference type="SAM" id="MobiDB-lite"/>
    </source>
</evidence>
<dbReference type="GeneID" id="115880160"/>
<dbReference type="RefSeq" id="XP_030753153.1">
    <property type="nucleotide sequence ID" value="XM_030897293.1"/>
</dbReference>
<feature type="compositionally biased region" description="Basic residues" evidence="1">
    <location>
        <begin position="159"/>
        <end position="170"/>
    </location>
</feature>
<dbReference type="KEGG" id="soy:115880160"/>
<dbReference type="OrthoDB" id="7208835at2759"/>
<proteinExistence type="predicted"/>
<protein>
    <submittedName>
        <fullName evidence="3">Uncharacterized protein LOC115880160</fullName>
    </submittedName>
</protein>
<evidence type="ECO:0000313" key="3">
    <source>
        <dbReference type="RefSeq" id="XP_030753153.1"/>
    </source>
</evidence>
<feature type="region of interest" description="Disordered" evidence="1">
    <location>
        <begin position="1"/>
        <end position="41"/>
    </location>
</feature>
<accession>A0A6J2XNQ3</accession>
<name>A0A6J2XNQ3_SITOR</name>
<feature type="region of interest" description="Disordered" evidence="1">
    <location>
        <begin position="153"/>
        <end position="211"/>
    </location>
</feature>
<dbReference type="InParanoid" id="A0A6J2XNQ3"/>
<keyword evidence="2" id="KW-1185">Reference proteome</keyword>
<sequence>MSKKPPNVTNNANPYSASYSSNSETPMDEIKLNVSHSENNLENSKNIKKKILNKVKSWSSKDLHQNNLGNSETDSAKLNQSEVIESNDLSSSLVNARDSLDNLIKADKIMTKTKTDPCLLHQNSQRMAESPKSSPQLNEKWCAGTSKGSYWSQYDKQNKKNRKESKKKNMILKNFEVPRNESHSMPTEGNRTPFKKTNTSKSNEEENASYNEDASMIEEEQTYKYKYFPQNSKSVVFTNEVLVVYFNNEDVVEESKEPLKKEVDQQERNKEMRRIHLNKTQEKYNLCLF</sequence>
<reference evidence="3" key="1">
    <citation type="submission" date="2025-08" db="UniProtKB">
        <authorList>
            <consortium name="RefSeq"/>
        </authorList>
    </citation>
    <scope>IDENTIFICATION</scope>
    <source>
        <tissue evidence="3">Gonads</tissue>
    </source>
</reference>
<dbReference type="Proteomes" id="UP000504635">
    <property type="component" value="Unplaced"/>
</dbReference>
<evidence type="ECO:0000313" key="2">
    <source>
        <dbReference type="Proteomes" id="UP000504635"/>
    </source>
</evidence>
<feature type="compositionally biased region" description="Low complexity" evidence="1">
    <location>
        <begin position="10"/>
        <end position="23"/>
    </location>
</feature>
<gene>
    <name evidence="3" type="primary">LOC115880160</name>
</gene>
<feature type="compositionally biased region" description="Polar residues" evidence="1">
    <location>
        <begin position="183"/>
        <end position="201"/>
    </location>
</feature>